<dbReference type="InterPro" id="IPR042301">
    <property type="entry name" value="GH115_sf"/>
</dbReference>
<evidence type="ECO:0000313" key="2">
    <source>
        <dbReference type="EMBL" id="PJM77108.1"/>
    </source>
</evidence>
<evidence type="ECO:0008006" key="4">
    <source>
        <dbReference type="Google" id="ProtNLM"/>
    </source>
</evidence>
<sequence>MLRLRHDLTSFQRHCPSEQERSAILWQPLATNATGLPECTNMNHVSDARHVEAPNIAESNQQTSSPGGTMSISITATTTVTGATPSKSVAYAVEDIERDLKATVTPSDQEGANIVLVEGPHNPETYEVRVADGNLEIHAGDDFGFIYGLYAVSREVLGVKDFWFWNDQHFEPVPSIEVADDFALTSKPTAVKYKGFFINDEVLLEDWKYDNDSDKTWRLAFETVYRLGGNMVIPGSGQRGEPHLKLAQDMGFYINQHHACPLGARMFAAAYPGVQPKWPEEEPRFEALWREAIEAQKGKRTVWTLGFRGQGDQPFWNFDPRYATDEARGKLLSEIIQRQYDMVQAADPGAQCCIYLYGEAMELYRAGVLTYPKQVAKIWADNGFGRMVSRRQENNNPRVPAMPTNDGDNGIYYHASFYDLQAANHTTDITNDPRLVAKELEDVIVNGGDDVWIVNASNIKPHVYFLNFIAAIWREGKIDFEKVAKQYIADYYGESNVDAVFDLYEEYWKSAVQYGPNWDDHAGEQYFNHVPRMLITQWLRDKQAPAQDLRWMHDGKNLKEQIDFYRNLIAPAVKRYADLTDKVELAAISAELRGEEDAAELIRDSIGVEVGIYEHSVAASVHVCDALLAGYDEDWQHAFYNAGLASDEFTAGDHAMRDREHGKWEGFWRNDCLTDIKQSAWVCEQLMGYLRCVGDGPHYFQWLRDFMYPAWEKDVFVIMNMENHPTDREIFAAMKAKWGK</sequence>
<organism evidence="2 3">
    <name type="scientific">Bifidobacterium felsineum</name>
    <dbReference type="NCBI Taxonomy" id="2045440"/>
    <lineage>
        <taxon>Bacteria</taxon>
        <taxon>Bacillati</taxon>
        <taxon>Actinomycetota</taxon>
        <taxon>Actinomycetes</taxon>
        <taxon>Bifidobacteriales</taxon>
        <taxon>Bifidobacteriaceae</taxon>
        <taxon>Bifidobacterium</taxon>
    </lineage>
</organism>
<gene>
    <name evidence="2" type="ORF">CSQ86_04180</name>
</gene>
<dbReference type="GO" id="GO:0005975">
    <property type="term" value="P:carbohydrate metabolic process"/>
    <property type="evidence" value="ECO:0007669"/>
    <property type="project" value="UniProtKB-ARBA"/>
</dbReference>
<name>A0A2M9HJW7_9BIFI</name>
<protein>
    <recommendedName>
        <fullName evidence="4">Glycosyl hydrolase family 115</fullName>
    </recommendedName>
</protein>
<dbReference type="Pfam" id="PF15979">
    <property type="entry name" value="Glyco_hydro_115"/>
    <property type="match status" value="1"/>
</dbReference>
<dbReference type="Gene3D" id="3.20.20.520">
    <property type="entry name" value="Glycosyl hydrolase family 115"/>
    <property type="match status" value="1"/>
</dbReference>
<accession>A0A2M9HJW7</accession>
<dbReference type="Gene3D" id="3.30.379.10">
    <property type="entry name" value="Chitobiase/beta-hexosaminidase domain 2-like"/>
    <property type="match status" value="1"/>
</dbReference>
<proteinExistence type="predicted"/>
<keyword evidence="3" id="KW-1185">Reference proteome</keyword>
<dbReference type="InterPro" id="IPR031924">
    <property type="entry name" value="GH115"/>
</dbReference>
<dbReference type="InterPro" id="IPR029018">
    <property type="entry name" value="Hex-like_dom2"/>
</dbReference>
<dbReference type="EMBL" id="PEBJ01000002">
    <property type="protein sequence ID" value="PJM77108.1"/>
    <property type="molecule type" value="Genomic_DNA"/>
</dbReference>
<dbReference type="GO" id="GO:0016787">
    <property type="term" value="F:hydrolase activity"/>
    <property type="evidence" value="ECO:0007669"/>
    <property type="project" value="UniProtKB-KW"/>
</dbReference>
<evidence type="ECO:0000313" key="3">
    <source>
        <dbReference type="Proteomes" id="UP000229239"/>
    </source>
</evidence>
<dbReference type="PANTHER" id="PTHR37842:SF2">
    <property type="entry name" value="GYLCOSYL HYDROLASE 115 C-TERMINAL DOMAIN-CONTAINING PROTEIN"/>
    <property type="match status" value="1"/>
</dbReference>
<reference evidence="3" key="1">
    <citation type="submission" date="2017-10" db="EMBL/GenBank/DDBJ databases">
        <title>Draft genome sequences of strains TRE 1, TRE 9, TRE H and TRI 7, isolated from tamarins, belonging to four potential novel Bifidobacterium species.</title>
        <authorList>
            <person name="Mattarelli P."/>
            <person name="Modesto M."/>
            <person name="Puglisi E."/>
            <person name="Morelli L."/>
            <person name="Bonetti A."/>
            <person name="Spezio C."/>
            <person name="Sandri C."/>
        </authorList>
    </citation>
    <scope>NUCLEOTIDE SEQUENCE [LARGE SCALE GENOMIC DNA]</scope>
    <source>
        <strain evidence="3">TREH</strain>
    </source>
</reference>
<comment type="caution">
    <text evidence="2">The sequence shown here is derived from an EMBL/GenBank/DDBJ whole genome shotgun (WGS) entry which is preliminary data.</text>
</comment>
<evidence type="ECO:0000256" key="1">
    <source>
        <dbReference type="ARBA" id="ARBA00022801"/>
    </source>
</evidence>
<dbReference type="SUPFAM" id="SSF55545">
    <property type="entry name" value="beta-N-acetylhexosaminidase-like domain"/>
    <property type="match status" value="1"/>
</dbReference>
<dbReference type="OrthoDB" id="8727830at2"/>
<dbReference type="AlphaFoldDB" id="A0A2M9HJW7"/>
<dbReference type="PANTHER" id="PTHR37842">
    <property type="match status" value="1"/>
</dbReference>
<dbReference type="Proteomes" id="UP000229239">
    <property type="component" value="Unassembled WGS sequence"/>
</dbReference>
<keyword evidence="1" id="KW-0378">Hydrolase</keyword>